<proteinExistence type="predicted"/>
<dbReference type="AlphaFoldDB" id="A0A1V8TBV9"/>
<gene>
    <name evidence="2" type="ORF">B0A48_05654</name>
</gene>
<evidence type="ECO:0000313" key="2">
    <source>
        <dbReference type="EMBL" id="OQO08764.1"/>
    </source>
</evidence>
<dbReference type="OrthoDB" id="3773119at2759"/>
<reference evidence="3" key="1">
    <citation type="submission" date="2017-03" db="EMBL/GenBank/DDBJ databases">
        <title>Genomes of endolithic fungi from Antarctica.</title>
        <authorList>
            <person name="Coleine C."/>
            <person name="Masonjones S."/>
            <person name="Stajich J.E."/>
        </authorList>
    </citation>
    <scope>NUCLEOTIDE SEQUENCE [LARGE SCALE GENOMIC DNA]</scope>
    <source>
        <strain evidence="3">CCFEE 5527</strain>
    </source>
</reference>
<dbReference type="STRING" id="1507870.A0A1V8TBV9"/>
<dbReference type="Proteomes" id="UP000192596">
    <property type="component" value="Unassembled WGS sequence"/>
</dbReference>
<dbReference type="InParanoid" id="A0A1V8TBV9"/>
<evidence type="ECO:0000259" key="1">
    <source>
        <dbReference type="Pfam" id="PF06985"/>
    </source>
</evidence>
<organism evidence="2 3">
    <name type="scientific">Cryoendolithus antarcticus</name>
    <dbReference type="NCBI Taxonomy" id="1507870"/>
    <lineage>
        <taxon>Eukaryota</taxon>
        <taxon>Fungi</taxon>
        <taxon>Dikarya</taxon>
        <taxon>Ascomycota</taxon>
        <taxon>Pezizomycotina</taxon>
        <taxon>Dothideomycetes</taxon>
        <taxon>Dothideomycetidae</taxon>
        <taxon>Cladosporiales</taxon>
        <taxon>Cladosporiaceae</taxon>
        <taxon>Cryoendolithus</taxon>
    </lineage>
</organism>
<dbReference type="InterPro" id="IPR010730">
    <property type="entry name" value="HET"/>
</dbReference>
<dbReference type="EMBL" id="NAJO01000011">
    <property type="protein sequence ID" value="OQO08764.1"/>
    <property type="molecule type" value="Genomic_DNA"/>
</dbReference>
<keyword evidence="3" id="KW-1185">Reference proteome</keyword>
<dbReference type="InterPro" id="IPR052895">
    <property type="entry name" value="HetReg/Transcr_Mod"/>
</dbReference>
<dbReference type="PANTHER" id="PTHR24148:SF73">
    <property type="entry name" value="HET DOMAIN PROTEIN (AFU_ORTHOLOGUE AFUA_8G01020)"/>
    <property type="match status" value="1"/>
</dbReference>
<evidence type="ECO:0000313" key="3">
    <source>
        <dbReference type="Proteomes" id="UP000192596"/>
    </source>
</evidence>
<name>A0A1V8TBV9_9PEZI</name>
<accession>A0A1V8TBV9</accession>
<dbReference type="Pfam" id="PF06985">
    <property type="entry name" value="HET"/>
    <property type="match status" value="1"/>
</dbReference>
<dbReference type="PANTHER" id="PTHR24148">
    <property type="entry name" value="ANKYRIN REPEAT DOMAIN-CONTAINING PROTEIN 39 HOMOLOG-RELATED"/>
    <property type="match status" value="1"/>
</dbReference>
<protein>
    <recommendedName>
        <fullName evidence="1">Heterokaryon incompatibility domain-containing protein</fullName>
    </recommendedName>
</protein>
<feature type="domain" description="Heterokaryon incompatibility" evidence="1">
    <location>
        <begin position="50"/>
        <end position="220"/>
    </location>
</feature>
<sequence length="433" mass="48951">MEPCFTRRFTHDPLPDPKTHIRLLGILKSALDGTHTCRLAPYAIAEAPPYTAISYAWGIPMNSVDIVVNGARMTIRSNCAYVLGQASWHNEDYYWIDAICINQSDDHEKAAQVQTMGEVYRNAQDVQACVGPHVEAENSVKLCAYLREHETTLRKFAEGIEPGLGVARFSVLINAAEEAELKRQAIYMSQHMLGLQEPILWALLAILKRPYFSRAWVAQELHMAAKPTLYCGTDTCDFAALTGLLLHGSHSDSYWDNTDRARMLKGQSWQLFGVPTGQLPEPLQLRELIQSTQSTSRNAGSSKRTFCMNHLQLPPPLNTRPIRSLALRRFAIKLAKYVSVPATACKSRDEPLSMQTLILETAYLQCTDPRDKIFALLSMLRPEIAREIHVDYRKTAFELMTSLIPLAIPENVQEVFITRRKELQQAFCKFPPY</sequence>
<comment type="caution">
    <text evidence="2">The sequence shown here is derived from an EMBL/GenBank/DDBJ whole genome shotgun (WGS) entry which is preliminary data.</text>
</comment>